<evidence type="ECO:0000256" key="1">
    <source>
        <dbReference type="ARBA" id="ARBA00022729"/>
    </source>
</evidence>
<dbReference type="InterPro" id="IPR036907">
    <property type="entry name" value="5'-Nucleotdase_C_sf"/>
</dbReference>
<dbReference type="GO" id="GO:0009166">
    <property type="term" value="P:nucleotide catabolic process"/>
    <property type="evidence" value="ECO:0007669"/>
    <property type="project" value="InterPro"/>
</dbReference>
<dbReference type="KEGG" id="sat:SYN_02264"/>
<dbReference type="Gene3D" id="3.60.21.10">
    <property type="match status" value="1"/>
</dbReference>
<evidence type="ECO:0000256" key="2">
    <source>
        <dbReference type="RuleBase" id="RU362119"/>
    </source>
</evidence>
<keyword evidence="2" id="KW-0547">Nucleotide-binding</keyword>
<dbReference type="GO" id="GO:0008253">
    <property type="term" value="F:5'-nucleotidase activity"/>
    <property type="evidence" value="ECO:0007669"/>
    <property type="project" value="UniProtKB-EC"/>
</dbReference>
<keyword evidence="6" id="KW-1185">Reference proteome</keyword>
<dbReference type="eggNOG" id="COG0737">
    <property type="taxonomic scope" value="Bacteria"/>
</dbReference>
<keyword evidence="2 5" id="KW-0378">Hydrolase</keyword>
<dbReference type="GO" id="GO:0000166">
    <property type="term" value="F:nucleotide binding"/>
    <property type="evidence" value="ECO:0007669"/>
    <property type="project" value="UniProtKB-KW"/>
</dbReference>
<dbReference type="HOGENOM" id="CLU_005854_7_3_7"/>
<sequence>MIGWRVRFEMESEREKGVDSRRLKEGGSFCRTLKKLRLTAVLVFALLSFSFTGFVSQANAGEKRIRILYVNDFHGFSQPYRPYGMDDQWGGAAFLDTKIRALRADPSIPTLLLAAGDMIQGNNWANLFQGRSVIELMNLMAFDAMVMGNHELDFGQDVLKQRIREAAFPVLAANVLGLPELKPYMIKELDGIKVAVIGLVTEHTPTCTHPANAVGLTFLSPIKVLKTYLPELRRTADVVIVLSHLGHDVDRFLAGQVSGVDAIIGGHSHTRVAKPPCIGNTLVLQAWEHGRALGVLDLTVEEGRVTDSSSRLIDVKPEDGAAGESVAELVQRYQQRMDAVLDSVVGRTRVSLNGAEVRFRETNFGNLVADVVRRTAGAEVALINGGTIRASIRKGPVRLKELYSALPFNNYVVAFRLRGDQLRAALEHGLARVEFRDGAFPQISGMTLTYDPSAPAGRRIKTLFVGGQALEAGREYTVATNDFLAAGGDGYKAFAEVIHAEDLVEPSAAGRPGAKLVFNDAGRWLRDLVADTLRTQGEIHPVRENRIVEIFHP</sequence>
<gene>
    <name evidence="5" type="ORF">SYN_02264</name>
</gene>
<dbReference type="PANTHER" id="PTHR11575">
    <property type="entry name" value="5'-NUCLEOTIDASE-RELATED"/>
    <property type="match status" value="1"/>
</dbReference>
<dbReference type="CDD" id="cd00845">
    <property type="entry name" value="MPP_UshA_N_like"/>
    <property type="match status" value="1"/>
</dbReference>
<dbReference type="STRING" id="56780.SYN_02264"/>
<dbReference type="Proteomes" id="UP000001933">
    <property type="component" value="Chromosome"/>
</dbReference>
<dbReference type="Pfam" id="PF02872">
    <property type="entry name" value="5_nucleotid_C"/>
    <property type="match status" value="1"/>
</dbReference>
<keyword evidence="1" id="KW-0732">Signal</keyword>
<dbReference type="Gene3D" id="3.90.780.10">
    <property type="entry name" value="5'-Nucleotidase, C-terminal domain"/>
    <property type="match status" value="1"/>
</dbReference>
<dbReference type="InParanoid" id="Q2LQV3"/>
<dbReference type="SUPFAM" id="SSF55816">
    <property type="entry name" value="5'-nucleotidase (syn. UDP-sugar hydrolase), C-terminal domain"/>
    <property type="match status" value="1"/>
</dbReference>
<dbReference type="InterPro" id="IPR008334">
    <property type="entry name" value="5'-Nucleotdase_C"/>
</dbReference>
<accession>Q2LQV3</accession>
<dbReference type="InterPro" id="IPR029052">
    <property type="entry name" value="Metallo-depent_PP-like"/>
</dbReference>
<comment type="similarity">
    <text evidence="2">Belongs to the 5'-nucleotidase family.</text>
</comment>
<dbReference type="InterPro" id="IPR006179">
    <property type="entry name" value="5_nucleotidase/apyrase"/>
</dbReference>
<evidence type="ECO:0000259" key="3">
    <source>
        <dbReference type="Pfam" id="PF00149"/>
    </source>
</evidence>
<dbReference type="EC" id="3.1.3.5" evidence="5"/>
<dbReference type="PANTHER" id="PTHR11575:SF24">
    <property type="entry name" value="5'-NUCLEOTIDASE"/>
    <property type="match status" value="1"/>
</dbReference>
<dbReference type="EC" id="3.6.1.45" evidence="5"/>
<dbReference type="PRINTS" id="PR01607">
    <property type="entry name" value="APYRASEFAMLY"/>
</dbReference>
<dbReference type="FunCoup" id="Q2LQV3">
    <property type="interactions" value="126"/>
</dbReference>
<proteinExistence type="inferred from homology"/>
<evidence type="ECO:0000259" key="4">
    <source>
        <dbReference type="Pfam" id="PF02872"/>
    </source>
</evidence>
<dbReference type="Pfam" id="PF00149">
    <property type="entry name" value="Metallophos"/>
    <property type="match status" value="1"/>
</dbReference>
<organism evidence="5 6">
    <name type="scientific">Syntrophus aciditrophicus (strain SB)</name>
    <dbReference type="NCBI Taxonomy" id="56780"/>
    <lineage>
        <taxon>Bacteria</taxon>
        <taxon>Pseudomonadati</taxon>
        <taxon>Thermodesulfobacteriota</taxon>
        <taxon>Syntrophia</taxon>
        <taxon>Syntrophales</taxon>
        <taxon>Syntrophaceae</taxon>
        <taxon>Syntrophus</taxon>
    </lineage>
</organism>
<feature type="domain" description="5'-Nucleotidase C-terminal" evidence="4">
    <location>
        <begin position="344"/>
        <end position="496"/>
    </location>
</feature>
<dbReference type="AlphaFoldDB" id="Q2LQV3"/>
<feature type="domain" description="Calcineurin-like phosphoesterase" evidence="3">
    <location>
        <begin position="65"/>
        <end position="270"/>
    </location>
</feature>
<dbReference type="GO" id="GO:0030288">
    <property type="term" value="C:outer membrane-bounded periplasmic space"/>
    <property type="evidence" value="ECO:0007669"/>
    <property type="project" value="TreeGrafter"/>
</dbReference>
<dbReference type="SUPFAM" id="SSF56300">
    <property type="entry name" value="Metallo-dependent phosphatases"/>
    <property type="match status" value="1"/>
</dbReference>
<protein>
    <submittedName>
        <fullName evidence="5">UDP-sugar diphosphatase / 5'-nucleotidase</fullName>
        <ecNumber evidence="5">3.1.3.5</ecNumber>
        <ecNumber evidence="5">3.6.1.45</ecNumber>
    </submittedName>
</protein>
<dbReference type="InterPro" id="IPR004843">
    <property type="entry name" value="Calcineurin-like_PHP"/>
</dbReference>
<evidence type="ECO:0000313" key="5">
    <source>
        <dbReference type="EMBL" id="ABC76461.1"/>
    </source>
</evidence>
<dbReference type="GO" id="GO:0008768">
    <property type="term" value="F:UDP-sugar diphosphatase activity"/>
    <property type="evidence" value="ECO:0007669"/>
    <property type="project" value="UniProtKB-EC"/>
</dbReference>
<name>Q2LQV3_SYNAS</name>
<dbReference type="EMBL" id="CP000252">
    <property type="protein sequence ID" value="ABC76461.1"/>
    <property type="molecule type" value="Genomic_DNA"/>
</dbReference>
<reference evidence="5 6" key="1">
    <citation type="journal article" date="2007" name="Proc. Natl. Acad. Sci. U.S.A.">
        <title>The genome of Syntrophus aciditrophicus: life at the thermodynamic limit of microbial growth.</title>
        <authorList>
            <person name="McInerney M.J."/>
            <person name="Rohlin L."/>
            <person name="Mouttaki H."/>
            <person name="Kim U."/>
            <person name="Krupp R.S."/>
            <person name="Rios-Hernandez L."/>
            <person name="Sieber J."/>
            <person name="Struchtemeyer C.G."/>
            <person name="Bhattacharyya A."/>
            <person name="Campbell J.W."/>
            <person name="Gunsalus R.P."/>
        </authorList>
    </citation>
    <scope>NUCLEOTIDE SEQUENCE [LARGE SCALE GENOMIC DNA]</scope>
    <source>
        <strain evidence="5 6">SB</strain>
    </source>
</reference>
<evidence type="ECO:0000313" key="6">
    <source>
        <dbReference type="Proteomes" id="UP000001933"/>
    </source>
</evidence>